<feature type="binding site" evidence="6">
    <location>
        <position position="35"/>
    </location>
    <ligand>
        <name>Zn(2+)</name>
        <dbReference type="ChEBI" id="CHEBI:29105"/>
        <note>catalytic</note>
    </ligand>
</feature>
<dbReference type="MEROPS" id="M12.033"/>
<comment type="caution">
    <text evidence="6">Lacks conserved residue(s) required for the propagation of feature annotation.</text>
</comment>
<dbReference type="GO" id="GO:0004222">
    <property type="term" value="F:metalloendopeptidase activity"/>
    <property type="evidence" value="ECO:0007669"/>
    <property type="project" value="UniProtKB-UniRule"/>
</dbReference>
<dbReference type="AlphaFoldDB" id="A7TB83"/>
<keyword evidence="3 6" id="KW-0378">Hydrolase</keyword>
<dbReference type="PRINTS" id="PR00480">
    <property type="entry name" value="ASTACIN"/>
</dbReference>
<dbReference type="GO" id="GO:0006508">
    <property type="term" value="P:proteolysis"/>
    <property type="evidence" value="ECO:0007669"/>
    <property type="project" value="UniProtKB-KW"/>
</dbReference>
<accession>A7TB83</accession>
<evidence type="ECO:0000313" key="10">
    <source>
        <dbReference type="Proteomes" id="UP000001593"/>
    </source>
</evidence>
<reference evidence="9 10" key="1">
    <citation type="journal article" date="2007" name="Science">
        <title>Sea anemone genome reveals ancestral eumetazoan gene repertoire and genomic organization.</title>
        <authorList>
            <person name="Putnam N.H."/>
            <person name="Srivastava M."/>
            <person name="Hellsten U."/>
            <person name="Dirks B."/>
            <person name="Chapman J."/>
            <person name="Salamov A."/>
            <person name="Terry A."/>
            <person name="Shapiro H."/>
            <person name="Lindquist E."/>
            <person name="Kapitonov V.V."/>
            <person name="Jurka J."/>
            <person name="Genikhovich G."/>
            <person name="Grigoriev I.V."/>
            <person name="Lucas S.M."/>
            <person name="Steele R.E."/>
            <person name="Finnerty J.R."/>
            <person name="Technau U."/>
            <person name="Martindale M.Q."/>
            <person name="Rokhsar D.S."/>
        </authorList>
    </citation>
    <scope>NUCLEOTIDE SEQUENCE [LARGE SCALE GENOMIC DNA]</scope>
    <source>
        <strain evidence="10">CH2 X CH6</strain>
    </source>
</reference>
<dbReference type="EMBL" id="DS474877">
    <property type="protein sequence ID" value="EDO26733.1"/>
    <property type="molecule type" value="Genomic_DNA"/>
</dbReference>
<keyword evidence="5 6" id="KW-0482">Metalloprotease</keyword>
<keyword evidence="6" id="KW-1015">Disulfide bond</keyword>
<sequence>CWSPVGRQVDVVGGQELSIGDGCNEKGIILHELMHALGFWHEQARTDRDEYINVLWENIMPGISVV</sequence>
<feature type="disulfide bond" evidence="6">
    <location>
        <begin position="1"/>
        <end position="23"/>
    </location>
</feature>
<feature type="active site" evidence="6">
    <location>
        <position position="32"/>
    </location>
</feature>
<feature type="domain" description="Peptidase M12A" evidence="8">
    <location>
        <begin position="1"/>
        <end position="66"/>
    </location>
</feature>
<dbReference type="PhylomeDB" id="A7TB83"/>
<evidence type="ECO:0000313" key="9">
    <source>
        <dbReference type="EMBL" id="EDO26733.1"/>
    </source>
</evidence>
<name>A7TB83_NEMVE</name>
<feature type="non-terminal residue" evidence="9">
    <location>
        <position position="1"/>
    </location>
</feature>
<dbReference type="PROSITE" id="PS51864">
    <property type="entry name" value="ASTACIN"/>
    <property type="match status" value="1"/>
</dbReference>
<evidence type="ECO:0000256" key="3">
    <source>
        <dbReference type="ARBA" id="ARBA00022801"/>
    </source>
</evidence>
<feature type="binding site" evidence="6">
    <location>
        <position position="31"/>
    </location>
    <ligand>
        <name>Zn(2+)</name>
        <dbReference type="ChEBI" id="CHEBI:29105"/>
        <note>catalytic</note>
    </ligand>
</feature>
<dbReference type="SUPFAM" id="SSF55486">
    <property type="entry name" value="Metalloproteases ('zincins'), catalytic domain"/>
    <property type="match status" value="1"/>
</dbReference>
<evidence type="ECO:0000256" key="2">
    <source>
        <dbReference type="ARBA" id="ARBA00022723"/>
    </source>
</evidence>
<keyword evidence="4 6" id="KW-0862">Zinc</keyword>
<dbReference type="STRING" id="45351.A7TB83"/>
<evidence type="ECO:0000256" key="4">
    <source>
        <dbReference type="ARBA" id="ARBA00022833"/>
    </source>
</evidence>
<dbReference type="InParanoid" id="A7TB83"/>
<keyword evidence="2 6" id="KW-0479">Metal-binding</keyword>
<keyword evidence="1 6" id="KW-0645">Protease</keyword>
<evidence type="ECO:0000256" key="6">
    <source>
        <dbReference type="PROSITE-ProRule" id="PRU01211"/>
    </source>
</evidence>
<dbReference type="eggNOG" id="KOG3714">
    <property type="taxonomic scope" value="Eukaryota"/>
</dbReference>
<evidence type="ECO:0000256" key="5">
    <source>
        <dbReference type="ARBA" id="ARBA00023049"/>
    </source>
</evidence>
<proteinExistence type="predicted"/>
<evidence type="ECO:0000256" key="7">
    <source>
        <dbReference type="RuleBase" id="RU361183"/>
    </source>
</evidence>
<comment type="cofactor">
    <cofactor evidence="6 7">
        <name>Zn(2+)</name>
        <dbReference type="ChEBI" id="CHEBI:29105"/>
    </cofactor>
    <text evidence="6 7">Binds 1 zinc ion per subunit.</text>
</comment>
<evidence type="ECO:0000259" key="8">
    <source>
        <dbReference type="PROSITE" id="PS51864"/>
    </source>
</evidence>
<dbReference type="EC" id="3.4.24.-" evidence="7"/>
<dbReference type="InterPro" id="IPR001506">
    <property type="entry name" value="Peptidase_M12A"/>
</dbReference>
<gene>
    <name evidence="9" type="ORF">NEMVEDRAFT_v1g153186</name>
</gene>
<dbReference type="InterPro" id="IPR024079">
    <property type="entry name" value="MetalloPept_cat_dom_sf"/>
</dbReference>
<dbReference type="Pfam" id="PF01400">
    <property type="entry name" value="Astacin"/>
    <property type="match status" value="1"/>
</dbReference>
<dbReference type="Proteomes" id="UP000001593">
    <property type="component" value="Unassembled WGS sequence"/>
</dbReference>
<dbReference type="PANTHER" id="PTHR10127">
    <property type="entry name" value="DISCOIDIN, CUB, EGF, LAMININ , AND ZINC METALLOPROTEASE DOMAIN CONTAINING"/>
    <property type="match status" value="1"/>
</dbReference>
<dbReference type="FunFam" id="3.40.390.10:FF:000166">
    <property type="match status" value="1"/>
</dbReference>
<protein>
    <recommendedName>
        <fullName evidence="7">Metalloendopeptidase</fullName>
        <ecNumber evidence="7">3.4.24.-</ecNumber>
    </recommendedName>
</protein>
<dbReference type="GO" id="GO:0008270">
    <property type="term" value="F:zinc ion binding"/>
    <property type="evidence" value="ECO:0007669"/>
    <property type="project" value="UniProtKB-UniRule"/>
</dbReference>
<organism evidence="9 10">
    <name type="scientific">Nematostella vectensis</name>
    <name type="common">Starlet sea anemone</name>
    <dbReference type="NCBI Taxonomy" id="45351"/>
    <lineage>
        <taxon>Eukaryota</taxon>
        <taxon>Metazoa</taxon>
        <taxon>Cnidaria</taxon>
        <taxon>Anthozoa</taxon>
        <taxon>Hexacorallia</taxon>
        <taxon>Actiniaria</taxon>
        <taxon>Edwardsiidae</taxon>
        <taxon>Nematostella</taxon>
    </lineage>
</organism>
<dbReference type="HOGENOM" id="CLU_206240_0_0_1"/>
<dbReference type="Gene3D" id="3.40.390.10">
    <property type="entry name" value="Collagenase (Catalytic Domain)"/>
    <property type="match status" value="1"/>
</dbReference>
<keyword evidence="10" id="KW-1185">Reference proteome</keyword>
<dbReference type="PANTHER" id="PTHR10127:SF780">
    <property type="entry name" value="METALLOENDOPEPTIDASE"/>
    <property type="match status" value="1"/>
</dbReference>
<evidence type="ECO:0000256" key="1">
    <source>
        <dbReference type="ARBA" id="ARBA00022670"/>
    </source>
</evidence>
<feature type="binding site" evidence="6">
    <location>
        <position position="41"/>
    </location>
    <ligand>
        <name>Zn(2+)</name>
        <dbReference type="ChEBI" id="CHEBI:29105"/>
        <note>catalytic</note>
    </ligand>
</feature>